<feature type="domain" description="HTH araC/xylS-type" evidence="1">
    <location>
        <begin position="1"/>
        <end position="69"/>
    </location>
</feature>
<keyword evidence="3" id="KW-1185">Reference proteome</keyword>
<gene>
    <name evidence="2" type="ORF">GCM10011499_01040</name>
</gene>
<dbReference type="PANTHER" id="PTHR11019">
    <property type="entry name" value="HTH-TYPE TRANSCRIPTIONAL REGULATOR NIMR"/>
    <property type="match status" value="1"/>
</dbReference>
<organism evidence="2 3">
    <name type="scientific">Pelagibacterium lentulum</name>
    <dbReference type="NCBI Taxonomy" id="2029865"/>
    <lineage>
        <taxon>Bacteria</taxon>
        <taxon>Pseudomonadati</taxon>
        <taxon>Pseudomonadota</taxon>
        <taxon>Alphaproteobacteria</taxon>
        <taxon>Hyphomicrobiales</taxon>
        <taxon>Devosiaceae</taxon>
        <taxon>Pelagibacterium</taxon>
    </lineage>
</organism>
<dbReference type="EMBL" id="BMKB01000001">
    <property type="protein sequence ID" value="GGA35505.1"/>
    <property type="molecule type" value="Genomic_DNA"/>
</dbReference>
<name>A0A916R5I0_9HYPH</name>
<evidence type="ECO:0000313" key="3">
    <source>
        <dbReference type="Proteomes" id="UP000596977"/>
    </source>
</evidence>
<accession>A0A916R5I0</accession>
<sequence length="69" mass="7617">MSERMVARLLKAEADLSFGAWRQQVRFQSAQDLPSGGQSVSEAAFAVGYQAVSSFIDTKKNSVGRRHKQ</sequence>
<dbReference type="AlphaFoldDB" id="A0A916R5I0"/>
<dbReference type="PANTHER" id="PTHR11019:SF199">
    <property type="entry name" value="HTH-TYPE TRANSCRIPTIONAL REGULATOR NIMR"/>
    <property type="match status" value="1"/>
</dbReference>
<proteinExistence type="predicted"/>
<dbReference type="InterPro" id="IPR018060">
    <property type="entry name" value="HTH_AraC"/>
</dbReference>
<evidence type="ECO:0000259" key="1">
    <source>
        <dbReference type="PROSITE" id="PS01124"/>
    </source>
</evidence>
<reference evidence="2 3" key="1">
    <citation type="journal article" date="2014" name="Int. J. Syst. Evol. Microbiol.">
        <title>Complete genome sequence of Corynebacterium casei LMG S-19264T (=DSM 44701T), isolated from a smear-ripened cheese.</title>
        <authorList>
            <consortium name="US DOE Joint Genome Institute (JGI-PGF)"/>
            <person name="Walter F."/>
            <person name="Albersmeier A."/>
            <person name="Kalinowski J."/>
            <person name="Ruckert C."/>
        </authorList>
    </citation>
    <scope>NUCLEOTIDE SEQUENCE [LARGE SCALE GENOMIC DNA]</scope>
    <source>
        <strain evidence="2 3">CGMCC 1.15896</strain>
    </source>
</reference>
<protein>
    <recommendedName>
        <fullName evidence="1">HTH araC/xylS-type domain-containing protein</fullName>
    </recommendedName>
</protein>
<dbReference type="PROSITE" id="PS01124">
    <property type="entry name" value="HTH_ARAC_FAMILY_2"/>
    <property type="match status" value="1"/>
</dbReference>
<evidence type="ECO:0000313" key="2">
    <source>
        <dbReference type="EMBL" id="GGA35505.1"/>
    </source>
</evidence>
<dbReference type="Pfam" id="PF12833">
    <property type="entry name" value="HTH_18"/>
    <property type="match status" value="1"/>
</dbReference>
<dbReference type="Gene3D" id="1.10.10.60">
    <property type="entry name" value="Homeodomain-like"/>
    <property type="match status" value="1"/>
</dbReference>
<dbReference type="Proteomes" id="UP000596977">
    <property type="component" value="Unassembled WGS sequence"/>
</dbReference>
<dbReference type="OrthoDB" id="9804543at2"/>
<dbReference type="GO" id="GO:0003700">
    <property type="term" value="F:DNA-binding transcription factor activity"/>
    <property type="evidence" value="ECO:0007669"/>
    <property type="project" value="InterPro"/>
</dbReference>
<dbReference type="GO" id="GO:0043565">
    <property type="term" value="F:sequence-specific DNA binding"/>
    <property type="evidence" value="ECO:0007669"/>
    <property type="project" value="InterPro"/>
</dbReference>
<comment type="caution">
    <text evidence="2">The sequence shown here is derived from an EMBL/GenBank/DDBJ whole genome shotgun (WGS) entry which is preliminary data.</text>
</comment>